<dbReference type="Gene3D" id="3.90.226.10">
    <property type="entry name" value="2-enoyl-CoA Hydratase, Chain A, domain 1"/>
    <property type="match status" value="1"/>
</dbReference>
<evidence type="ECO:0000259" key="9">
    <source>
        <dbReference type="Pfam" id="PF02737"/>
    </source>
</evidence>
<evidence type="ECO:0000259" key="8">
    <source>
        <dbReference type="Pfam" id="PF00725"/>
    </source>
</evidence>
<evidence type="ECO:0000256" key="1">
    <source>
        <dbReference type="ARBA" id="ARBA00005005"/>
    </source>
</evidence>
<feature type="domain" description="3-hydroxyacyl-CoA dehydrogenase C-terminal" evidence="8">
    <location>
        <begin position="197"/>
        <end position="296"/>
    </location>
</feature>
<feature type="domain" description="3-hydroxyacyl-CoA dehydrogenase NAD binding" evidence="9">
    <location>
        <begin position="10"/>
        <end position="194"/>
    </location>
</feature>
<dbReference type="Proteomes" id="UP000324595">
    <property type="component" value="Unassembled WGS sequence"/>
</dbReference>
<keyword evidence="3" id="KW-0442">Lipid degradation</keyword>
<dbReference type="InterPro" id="IPR029045">
    <property type="entry name" value="ClpP/crotonase-like_dom_sf"/>
</dbReference>
<comment type="pathway">
    <text evidence="1">Lipid metabolism; fatty acid beta-oxidation.</text>
</comment>
<evidence type="ECO:0000256" key="5">
    <source>
        <dbReference type="ARBA" id="ARBA00023027"/>
    </source>
</evidence>
<dbReference type="Gene3D" id="1.10.1040.50">
    <property type="match status" value="1"/>
</dbReference>
<dbReference type="GO" id="GO:0070403">
    <property type="term" value="F:NAD+ binding"/>
    <property type="evidence" value="ECO:0007669"/>
    <property type="project" value="InterPro"/>
</dbReference>
<keyword evidence="2" id="KW-0276">Fatty acid metabolism</keyword>
<dbReference type="AlphaFoldDB" id="A0A5D3YNT3"/>
<evidence type="ECO:0000256" key="4">
    <source>
        <dbReference type="ARBA" id="ARBA00023002"/>
    </source>
</evidence>
<dbReference type="InterPro" id="IPR036291">
    <property type="entry name" value="NAD(P)-bd_dom_sf"/>
</dbReference>
<dbReference type="UniPathway" id="UPA00659"/>
<dbReference type="Pfam" id="PF02737">
    <property type="entry name" value="3HCDH_N"/>
    <property type="match status" value="1"/>
</dbReference>
<reference evidence="10 11" key="1">
    <citation type="submission" date="2019-07" db="EMBL/GenBank/DDBJ databases">
        <title>Genomic Encyclopedia of Archaeal and Bacterial Type Strains, Phase II (KMG-II): from individual species to whole genera.</title>
        <authorList>
            <person name="Goeker M."/>
        </authorList>
    </citation>
    <scope>NUCLEOTIDE SEQUENCE [LARGE SCALE GENOMIC DNA]</scope>
    <source>
        <strain evidence="10 11">DSM 21935</strain>
    </source>
</reference>
<keyword evidence="5" id="KW-0520">NAD</keyword>
<comment type="caution">
    <text evidence="10">The sequence shown here is derived from an EMBL/GenBank/DDBJ whole genome shotgun (WGS) entry which is preliminary data.</text>
</comment>
<sequence>MSTSDYDIQKVAVLGSGTMGCQIAAHCVNAGLQVWLLDLKDEESDNPNQQVVDNIKELTKMNPAPLGNPSDAEKIKPGNFTDDLDIIAEMDWVCEAIVEKMDIKQSMMADIQEVRTEGTIVTSNTSGLPIGDISENCSAEFRKHFLGTHFFNPPRYMKLLEVIPTSDTADSVTEFMATFCEKMLGKGIVRCKDTPNFIANRIGIFSMANMMPYFFNGDFRAEEIDFLTGTLTGYSKAATFRTADMAGLDVTHHVANNLYPSIPDDERRDVFQLPDEFDTMIEEEKHGNKTGEGFYKKVRTEEGKEYKVINPDTLEYESQIDPEFESANKAKKKFKTPEERLKFLVKQDDKVGQFLWDIHCDLLLYSANRIPEITESVEAIDRAMKWGFNWELGPFERWDAIGVKESVQRMQDEGLDVPESVVQMLEKGRNQFYDQNEGTVYNLATGEVEQLSPPAQGAIEISTLKANDREVFGNDHAGLYDLGDGVALFEFRTKRQTLGFELVQALQKSCDIVARQFDALVISHDNDNFTYGANLMEAMQAWKQGDKERVKTAVQHFQDTAVGLRYQPFPVVVAPFGRSLGGGVEFIMHADKVVAHHELYAGLVEVGVGLLPAGGGTKELLYRAMHQVMDDEQVDPMPYIKENFKTIGMAKVSDGAPKAQQLGYLRDSDSIIMNRDLLISNAKDEARRMADLGYHPPAKPTIQVQGKKALSSLKLMLYIMHEANFITDYDKVVAERVAYVMSGGDLSEPQEVSEDYLLKLEREAFLKLLEDERTQARIEHMLEKGKPLRN</sequence>
<dbReference type="OrthoDB" id="9771883at2"/>
<dbReference type="SUPFAM" id="SSF51735">
    <property type="entry name" value="NAD(P)-binding Rossmann-fold domains"/>
    <property type="match status" value="1"/>
</dbReference>
<dbReference type="InterPro" id="IPR006108">
    <property type="entry name" value="3HC_DH_C"/>
</dbReference>
<evidence type="ECO:0000256" key="7">
    <source>
        <dbReference type="ARBA" id="ARBA00049556"/>
    </source>
</evidence>
<dbReference type="CDD" id="cd06558">
    <property type="entry name" value="crotonase-like"/>
    <property type="match status" value="1"/>
</dbReference>
<evidence type="ECO:0000256" key="3">
    <source>
        <dbReference type="ARBA" id="ARBA00022963"/>
    </source>
</evidence>
<dbReference type="InterPro" id="IPR008927">
    <property type="entry name" value="6-PGluconate_DH-like_C_sf"/>
</dbReference>
<gene>
    <name evidence="10" type="ORF">LX73_0031</name>
</gene>
<dbReference type="SUPFAM" id="SSF48179">
    <property type="entry name" value="6-phosphogluconate dehydrogenase C-terminal domain-like"/>
    <property type="match status" value="2"/>
</dbReference>
<dbReference type="InterPro" id="IPR001753">
    <property type="entry name" value="Enoyl-CoA_hydra/iso"/>
</dbReference>
<keyword evidence="6" id="KW-0443">Lipid metabolism</keyword>
<evidence type="ECO:0000256" key="6">
    <source>
        <dbReference type="ARBA" id="ARBA00023098"/>
    </source>
</evidence>
<dbReference type="Pfam" id="PF00725">
    <property type="entry name" value="3HCDH"/>
    <property type="match status" value="1"/>
</dbReference>
<keyword evidence="11" id="KW-1185">Reference proteome</keyword>
<keyword evidence="4" id="KW-0560">Oxidoreductase</keyword>
<organism evidence="10 11">
    <name type="scientific">Fodinibius salinus</name>
    <dbReference type="NCBI Taxonomy" id="860790"/>
    <lineage>
        <taxon>Bacteria</taxon>
        <taxon>Pseudomonadati</taxon>
        <taxon>Balneolota</taxon>
        <taxon>Balneolia</taxon>
        <taxon>Balneolales</taxon>
        <taxon>Balneolaceae</taxon>
        <taxon>Fodinibius</taxon>
    </lineage>
</organism>
<dbReference type="GO" id="GO:0006635">
    <property type="term" value="P:fatty acid beta-oxidation"/>
    <property type="evidence" value="ECO:0007669"/>
    <property type="project" value="UniProtKB-UniPathway"/>
</dbReference>
<comment type="catalytic activity">
    <reaction evidence="7">
        <text>a (3S)-3-hydroxyacyl-CoA + NAD(+) = a 3-oxoacyl-CoA + NADH + H(+)</text>
        <dbReference type="Rhea" id="RHEA:22432"/>
        <dbReference type="ChEBI" id="CHEBI:15378"/>
        <dbReference type="ChEBI" id="CHEBI:57318"/>
        <dbReference type="ChEBI" id="CHEBI:57540"/>
        <dbReference type="ChEBI" id="CHEBI:57945"/>
        <dbReference type="ChEBI" id="CHEBI:90726"/>
        <dbReference type="EC" id="1.1.1.35"/>
    </reaction>
</comment>
<dbReference type="Pfam" id="PF00378">
    <property type="entry name" value="ECH_1"/>
    <property type="match status" value="1"/>
</dbReference>
<evidence type="ECO:0000313" key="10">
    <source>
        <dbReference type="EMBL" id="TYP94743.1"/>
    </source>
</evidence>
<name>A0A5D3YNT3_9BACT</name>
<dbReference type="RefSeq" id="WP_148897445.1">
    <property type="nucleotide sequence ID" value="NZ_VNHY01000001.1"/>
</dbReference>
<dbReference type="GO" id="GO:0003857">
    <property type="term" value="F:(3S)-3-hydroxyacyl-CoA dehydrogenase (NAD+) activity"/>
    <property type="evidence" value="ECO:0007669"/>
    <property type="project" value="UniProtKB-EC"/>
</dbReference>
<evidence type="ECO:0000256" key="2">
    <source>
        <dbReference type="ARBA" id="ARBA00022832"/>
    </source>
</evidence>
<accession>A0A5D3YNT3</accession>
<protein>
    <submittedName>
        <fullName evidence="10">3-hydroxyacyl-CoA dehydrogenase</fullName>
    </submittedName>
</protein>
<dbReference type="EMBL" id="VNHY01000001">
    <property type="protein sequence ID" value="TYP94743.1"/>
    <property type="molecule type" value="Genomic_DNA"/>
</dbReference>
<dbReference type="PANTHER" id="PTHR48075:SF7">
    <property type="entry name" value="3-HYDROXYACYL-COA DEHYDROGENASE-RELATED"/>
    <property type="match status" value="1"/>
</dbReference>
<evidence type="ECO:0000313" key="11">
    <source>
        <dbReference type="Proteomes" id="UP000324595"/>
    </source>
</evidence>
<dbReference type="SUPFAM" id="SSF52096">
    <property type="entry name" value="ClpP/crotonase"/>
    <property type="match status" value="1"/>
</dbReference>
<dbReference type="Gene3D" id="3.40.50.720">
    <property type="entry name" value="NAD(P)-binding Rossmann-like Domain"/>
    <property type="match status" value="1"/>
</dbReference>
<dbReference type="InterPro" id="IPR006176">
    <property type="entry name" value="3-OHacyl-CoA_DH_NAD-bd"/>
</dbReference>
<dbReference type="PANTHER" id="PTHR48075">
    <property type="entry name" value="3-HYDROXYACYL-COA DEHYDROGENASE FAMILY PROTEIN"/>
    <property type="match status" value="1"/>
</dbReference>
<proteinExistence type="predicted"/>